<organism evidence="2 3">
    <name type="scientific">Ajellomyces capsulatus (strain H143)</name>
    <name type="common">Darling's disease fungus</name>
    <name type="synonym">Histoplasma capsulatum</name>
    <dbReference type="NCBI Taxonomy" id="544712"/>
    <lineage>
        <taxon>Eukaryota</taxon>
        <taxon>Fungi</taxon>
        <taxon>Dikarya</taxon>
        <taxon>Ascomycota</taxon>
        <taxon>Pezizomycotina</taxon>
        <taxon>Eurotiomycetes</taxon>
        <taxon>Eurotiomycetidae</taxon>
        <taxon>Onygenales</taxon>
        <taxon>Ajellomycetaceae</taxon>
        <taxon>Histoplasma</taxon>
    </lineage>
</organism>
<keyword evidence="1" id="KW-0472">Membrane</keyword>
<keyword evidence="1" id="KW-1133">Transmembrane helix</keyword>
<dbReference type="OMA" id="YQREDNH"/>
<gene>
    <name evidence="2" type="ORF">HCDG_08271</name>
</gene>
<dbReference type="AlphaFoldDB" id="C6HPZ0"/>
<dbReference type="HOGENOM" id="CLU_1026609_0_0_1"/>
<feature type="transmembrane region" description="Helical" evidence="1">
    <location>
        <begin position="58"/>
        <end position="80"/>
    </location>
</feature>
<evidence type="ECO:0000313" key="2">
    <source>
        <dbReference type="EMBL" id="EER37601.1"/>
    </source>
</evidence>
<dbReference type="OrthoDB" id="4187946at2759"/>
<protein>
    <submittedName>
        <fullName evidence="2">Uncharacterized protein</fullName>
    </submittedName>
</protein>
<keyword evidence="1" id="KW-0812">Transmembrane</keyword>
<feature type="transmembrane region" description="Helical" evidence="1">
    <location>
        <begin position="158"/>
        <end position="180"/>
    </location>
</feature>
<reference evidence="3" key="1">
    <citation type="submission" date="2009-05" db="EMBL/GenBank/DDBJ databases">
        <title>The genome sequence of Ajellomyces capsulatus strain H143.</title>
        <authorList>
            <person name="Champion M."/>
            <person name="Cuomo C.A."/>
            <person name="Ma L.-J."/>
            <person name="Henn M.R."/>
            <person name="Sil A."/>
            <person name="Goldman B."/>
            <person name="Young S.K."/>
            <person name="Kodira C.D."/>
            <person name="Zeng Q."/>
            <person name="Koehrsen M."/>
            <person name="Alvarado L."/>
            <person name="Berlin A.M."/>
            <person name="Borenstein D."/>
            <person name="Chen Z."/>
            <person name="Engels R."/>
            <person name="Freedman E."/>
            <person name="Gellesch M."/>
            <person name="Goldberg J."/>
            <person name="Griggs A."/>
            <person name="Gujja S."/>
            <person name="Heiman D.I."/>
            <person name="Hepburn T.A."/>
            <person name="Howarth C."/>
            <person name="Jen D."/>
            <person name="Larson L."/>
            <person name="Lewis B."/>
            <person name="Mehta T."/>
            <person name="Park D."/>
            <person name="Pearson M."/>
            <person name="Roberts A."/>
            <person name="Saif S."/>
            <person name="Shea T.D."/>
            <person name="Shenoy N."/>
            <person name="Sisk P."/>
            <person name="Stolte C."/>
            <person name="Sykes S."/>
            <person name="Walk T."/>
            <person name="White J."/>
            <person name="Yandava C."/>
            <person name="Klein B."/>
            <person name="McEwen J.G."/>
            <person name="Puccia R."/>
            <person name="Goldman G.H."/>
            <person name="Felipe M.S."/>
            <person name="Nino-Vega G."/>
            <person name="San-Blas G."/>
            <person name="Taylor J.W."/>
            <person name="Mendoza L."/>
            <person name="Galagan J.E."/>
            <person name="Nusbaum C."/>
            <person name="Birren B.W."/>
        </authorList>
    </citation>
    <scope>NUCLEOTIDE SEQUENCE [LARGE SCALE GENOMIC DNA]</scope>
    <source>
        <strain evidence="3">H143</strain>
    </source>
</reference>
<accession>C6HPZ0</accession>
<dbReference type="EMBL" id="GG692434">
    <property type="protein sequence ID" value="EER37601.1"/>
    <property type="molecule type" value="Genomic_DNA"/>
</dbReference>
<feature type="transmembrane region" description="Helical" evidence="1">
    <location>
        <begin position="125"/>
        <end position="146"/>
    </location>
</feature>
<sequence>MLVSHSSDELPYRRVWLESREFEDDLKAYAANGLDDELRAASNAAFAMAYYKQPVRKGWASLILSFWLPTVLHITGTCTSDVFIKSVQQRDVAPLILLVLGMVMTSFSLWYQREDNHKPGVGVKFLHGLGSLVVTGLNAALAAYILGTARGKPDLRAAISSIVMAIVSLYASAGSFLLLLKGVAGNLAEATWADYFDLSGSCGKDDLNKNCTGGIINSRIHPSNSLRFDVALGPSNPPKAEHNVISQHSISSILNIFRIENIQLQGEAKSS</sequence>
<dbReference type="STRING" id="544712.C6HPZ0"/>
<feature type="transmembrane region" description="Helical" evidence="1">
    <location>
        <begin position="92"/>
        <end position="113"/>
    </location>
</feature>
<proteinExistence type="predicted"/>
<dbReference type="Proteomes" id="UP000002624">
    <property type="component" value="Unassembled WGS sequence"/>
</dbReference>
<dbReference type="VEuPathDB" id="FungiDB:HCDG_08271"/>
<name>C6HPZ0_AJECH</name>
<evidence type="ECO:0000313" key="3">
    <source>
        <dbReference type="Proteomes" id="UP000002624"/>
    </source>
</evidence>
<evidence type="ECO:0000256" key="1">
    <source>
        <dbReference type="SAM" id="Phobius"/>
    </source>
</evidence>